<comment type="caution">
    <text evidence="1">The sequence shown here is derived from an EMBL/GenBank/DDBJ whole genome shotgun (WGS) entry which is preliminary data.</text>
</comment>
<dbReference type="OrthoDB" id="10514104at2759"/>
<evidence type="ECO:0000313" key="2">
    <source>
        <dbReference type="Proteomes" id="UP000006174"/>
    </source>
</evidence>
<name>I2G5X5_USTHO</name>
<proteinExistence type="predicted"/>
<dbReference type="AlphaFoldDB" id="I2G5X5"/>
<dbReference type="Proteomes" id="UP000006174">
    <property type="component" value="Unassembled WGS sequence"/>
</dbReference>
<accession>I2G5X5</accession>
<evidence type="ECO:0000313" key="1">
    <source>
        <dbReference type="EMBL" id="CCF54568.1"/>
    </source>
</evidence>
<organism evidence="1 2">
    <name type="scientific">Ustilago hordei</name>
    <name type="common">Barley covered smut fungus</name>
    <dbReference type="NCBI Taxonomy" id="120017"/>
    <lineage>
        <taxon>Eukaryota</taxon>
        <taxon>Fungi</taxon>
        <taxon>Dikarya</taxon>
        <taxon>Basidiomycota</taxon>
        <taxon>Ustilaginomycotina</taxon>
        <taxon>Ustilaginomycetes</taxon>
        <taxon>Ustilaginales</taxon>
        <taxon>Ustilaginaceae</taxon>
        <taxon>Ustilago</taxon>
    </lineage>
</organism>
<dbReference type="HOGENOM" id="CLU_1462393_0_0_1"/>
<reference evidence="1 2" key="1">
    <citation type="journal article" date="2012" name="Plant Cell">
        <title>Genome comparison of barley and maize smut fungi reveals targeted loss of RNA silencing components and species-specific presence of transposable elements.</title>
        <authorList>
            <person name="Laurie J.D."/>
            <person name="Ali S."/>
            <person name="Linning R."/>
            <person name="Mannhaupt G."/>
            <person name="Wong P."/>
            <person name="Gueldener U."/>
            <person name="Muensterkoetter M."/>
            <person name="Moore R."/>
            <person name="Kahmann R."/>
            <person name="Bakkeren G."/>
            <person name="Schirawski J."/>
        </authorList>
    </citation>
    <scope>NUCLEOTIDE SEQUENCE [LARGE SCALE GENOMIC DNA]</scope>
    <source>
        <strain evidence="2">Uh4875-4</strain>
    </source>
</reference>
<sequence>MGTFSSKPPVASSLSIGLFHTNGSFLCCCWRNRPETHDLVDLTFRAHKAPHTSFRIFCADPMTLGWPDLEMPASLHARLLLWRDLAVHMLSKLRYNAIRVGLQNNHCPQLTLSNFMSDNVALVGKTITDAYYKCSQPKKAAFAKKWIDGGMFLQEDKGKIHFHLMSNTNTNARTNPAAATNSRTT</sequence>
<gene>
    <name evidence="1" type="ORF">UHOR_01755</name>
</gene>
<protein>
    <submittedName>
        <fullName evidence="1">Uncharacterized protein</fullName>
    </submittedName>
</protein>
<dbReference type="EMBL" id="CAGI01000193">
    <property type="protein sequence ID" value="CCF54568.1"/>
    <property type="molecule type" value="Genomic_DNA"/>
</dbReference>
<keyword evidence="2" id="KW-1185">Reference proteome</keyword>